<dbReference type="EMBL" id="BAABGT010000088">
    <property type="protein sequence ID" value="GAA4554983.1"/>
    <property type="molecule type" value="Genomic_DNA"/>
</dbReference>
<evidence type="ECO:0000256" key="1">
    <source>
        <dbReference type="ARBA" id="ARBA00006484"/>
    </source>
</evidence>
<dbReference type="InterPro" id="IPR036291">
    <property type="entry name" value="NAD(P)-bd_dom_sf"/>
</dbReference>
<sequence length="254" mass="26312">MSIGARFEGRAALITGGASGLGFSSAVRLAEEGATIGILDLKQEAVDAAVAQLRERGAAVHGFHADVTDEAAVHGATSEFAARAGSLDVLVAMAGIYPWVSFEDMTQQIFRQVVDVNLTGTFTCAHAAFDHMKQQGYGRIVTCSSGTVLAGTLGQSAYISSKMGVIGLTRVLAMEGGPVGVTANCILPGLVATDQVLKMSVDVDAFFDEIIAEQAVKRRGKPADISEAVAYLASEEAGFVSGQSLAVSGGHRFL</sequence>
<dbReference type="RefSeq" id="WP_345424575.1">
    <property type="nucleotide sequence ID" value="NZ_BAABGT010000088.1"/>
</dbReference>
<evidence type="ECO:0000256" key="2">
    <source>
        <dbReference type="ARBA" id="ARBA00023002"/>
    </source>
</evidence>
<gene>
    <name evidence="3" type="ORF">GCM10023175_54450</name>
</gene>
<comment type="caution">
    <text evidence="3">The sequence shown here is derived from an EMBL/GenBank/DDBJ whole genome shotgun (WGS) entry which is preliminary data.</text>
</comment>
<dbReference type="InterPro" id="IPR002347">
    <property type="entry name" value="SDR_fam"/>
</dbReference>
<dbReference type="Gene3D" id="3.40.50.720">
    <property type="entry name" value="NAD(P)-binding Rossmann-like Domain"/>
    <property type="match status" value="1"/>
</dbReference>
<dbReference type="Pfam" id="PF13561">
    <property type="entry name" value="adh_short_C2"/>
    <property type="match status" value="1"/>
</dbReference>
<dbReference type="PANTHER" id="PTHR24321:SF8">
    <property type="entry name" value="ESTRADIOL 17-BETA-DEHYDROGENASE 8-RELATED"/>
    <property type="match status" value="1"/>
</dbReference>
<name>A0ABP8RYV2_9PSEU</name>
<dbReference type="Proteomes" id="UP001501598">
    <property type="component" value="Unassembled WGS sequence"/>
</dbReference>
<keyword evidence="2" id="KW-0560">Oxidoreductase</keyword>
<proteinExistence type="inferred from homology"/>
<protein>
    <submittedName>
        <fullName evidence="3">SDR family NAD(P)-dependent oxidoreductase</fullName>
    </submittedName>
</protein>
<dbReference type="PRINTS" id="PR00081">
    <property type="entry name" value="GDHRDH"/>
</dbReference>
<comment type="similarity">
    <text evidence="1">Belongs to the short-chain dehydrogenases/reductases (SDR) family.</text>
</comment>
<evidence type="ECO:0000313" key="4">
    <source>
        <dbReference type="Proteomes" id="UP001501598"/>
    </source>
</evidence>
<dbReference type="SUPFAM" id="SSF51735">
    <property type="entry name" value="NAD(P)-binding Rossmann-fold domains"/>
    <property type="match status" value="1"/>
</dbReference>
<evidence type="ECO:0000313" key="3">
    <source>
        <dbReference type="EMBL" id="GAA4554983.1"/>
    </source>
</evidence>
<dbReference type="PANTHER" id="PTHR24321">
    <property type="entry name" value="DEHYDROGENASES, SHORT CHAIN"/>
    <property type="match status" value="1"/>
</dbReference>
<keyword evidence="4" id="KW-1185">Reference proteome</keyword>
<accession>A0ABP8RYV2</accession>
<reference evidence="4" key="1">
    <citation type="journal article" date="2019" name="Int. J. Syst. Evol. Microbiol.">
        <title>The Global Catalogue of Microorganisms (GCM) 10K type strain sequencing project: providing services to taxonomists for standard genome sequencing and annotation.</title>
        <authorList>
            <consortium name="The Broad Institute Genomics Platform"/>
            <consortium name="The Broad Institute Genome Sequencing Center for Infectious Disease"/>
            <person name="Wu L."/>
            <person name="Ma J."/>
        </authorList>
    </citation>
    <scope>NUCLEOTIDE SEQUENCE [LARGE SCALE GENOMIC DNA]</scope>
    <source>
        <strain evidence="4">JCM 17906</strain>
    </source>
</reference>
<organism evidence="3 4">
    <name type="scientific">Pseudonocardia xishanensis</name>
    <dbReference type="NCBI Taxonomy" id="630995"/>
    <lineage>
        <taxon>Bacteria</taxon>
        <taxon>Bacillati</taxon>
        <taxon>Actinomycetota</taxon>
        <taxon>Actinomycetes</taxon>
        <taxon>Pseudonocardiales</taxon>
        <taxon>Pseudonocardiaceae</taxon>
        <taxon>Pseudonocardia</taxon>
    </lineage>
</organism>
<dbReference type="PRINTS" id="PR00080">
    <property type="entry name" value="SDRFAMILY"/>
</dbReference>